<accession>A0ABY9JIM7</accession>
<evidence type="ECO:0000313" key="2">
    <source>
        <dbReference type="EMBL" id="WLQ67578.1"/>
    </source>
</evidence>
<dbReference type="Proteomes" id="UP001224433">
    <property type="component" value="Chromosome"/>
</dbReference>
<reference evidence="2 3" key="1">
    <citation type="submission" date="2023-03" db="EMBL/GenBank/DDBJ databases">
        <title>Isolation and description of six Streptomyces strains from soil environments, able to metabolize different microbial glucans.</title>
        <authorList>
            <person name="Widen T."/>
            <person name="Larsbrink J."/>
        </authorList>
    </citation>
    <scope>NUCLEOTIDE SEQUENCE [LARGE SCALE GENOMIC DNA]</scope>
    <source>
        <strain evidence="2 3">Alt3</strain>
    </source>
</reference>
<keyword evidence="3" id="KW-1185">Reference proteome</keyword>
<dbReference type="SMART" id="SM00530">
    <property type="entry name" value="HTH_XRE"/>
    <property type="match status" value="1"/>
</dbReference>
<dbReference type="PROSITE" id="PS50943">
    <property type="entry name" value="HTH_CROC1"/>
    <property type="match status" value="1"/>
</dbReference>
<name>A0ABY9JIM7_9ACTN</name>
<dbReference type="EMBL" id="CP120983">
    <property type="protein sequence ID" value="WLQ67578.1"/>
    <property type="molecule type" value="Genomic_DNA"/>
</dbReference>
<dbReference type="Gene3D" id="1.10.260.40">
    <property type="entry name" value="lambda repressor-like DNA-binding domains"/>
    <property type="match status" value="1"/>
</dbReference>
<organism evidence="2 3">
    <name type="scientific">Streptomyces glycanivorans</name>
    <dbReference type="NCBI Taxonomy" id="3033808"/>
    <lineage>
        <taxon>Bacteria</taxon>
        <taxon>Bacillati</taxon>
        <taxon>Actinomycetota</taxon>
        <taxon>Actinomycetes</taxon>
        <taxon>Kitasatosporales</taxon>
        <taxon>Streptomycetaceae</taxon>
        <taxon>Streptomyces</taxon>
    </lineage>
</organism>
<proteinExistence type="predicted"/>
<dbReference type="SUPFAM" id="SSF47413">
    <property type="entry name" value="lambda repressor-like DNA-binding domains"/>
    <property type="match status" value="1"/>
</dbReference>
<dbReference type="RefSeq" id="WP_306104581.1">
    <property type="nucleotide sequence ID" value="NZ_CP120983.1"/>
</dbReference>
<dbReference type="InterPro" id="IPR001387">
    <property type="entry name" value="Cro/C1-type_HTH"/>
</dbReference>
<dbReference type="Pfam" id="PF13560">
    <property type="entry name" value="HTH_31"/>
    <property type="match status" value="1"/>
</dbReference>
<evidence type="ECO:0000313" key="3">
    <source>
        <dbReference type="Proteomes" id="UP001224433"/>
    </source>
</evidence>
<gene>
    <name evidence="2" type="ORF">P8A20_30205</name>
</gene>
<feature type="domain" description="HTH cro/C1-type" evidence="1">
    <location>
        <begin position="18"/>
        <end position="53"/>
    </location>
</feature>
<evidence type="ECO:0000259" key="1">
    <source>
        <dbReference type="PROSITE" id="PS50943"/>
    </source>
</evidence>
<dbReference type="CDD" id="cd00093">
    <property type="entry name" value="HTH_XRE"/>
    <property type="match status" value="1"/>
</dbReference>
<sequence length="238" mass="25667">MKQLDPGASPQEWFGNELRNLRLEQGLSAKALGRLVQVSDDMILSIEKGKYPSCRRDVAQRLDDVLRTGGLFDRAWPMAFGNRDADRKRADADKISTGSGERSAQVPAGRILGRDEPTLRPGSHEPVIRRSFLQLGGLAAIAPLDLTEIFAPTELTLPANVNLGHVDQVLAAATAISGMDNELGGGGMVRDVSRPSDAVVGRPPTGPVPRAPANRTVRLCVATRDRGGCLRVRRLPPR</sequence>
<dbReference type="InterPro" id="IPR010982">
    <property type="entry name" value="Lambda_DNA-bd_dom_sf"/>
</dbReference>
<protein>
    <submittedName>
        <fullName evidence="2">Helix-turn-helix transcriptional regulator</fullName>
    </submittedName>
</protein>